<evidence type="ECO:0000256" key="4">
    <source>
        <dbReference type="ARBA" id="ARBA00022679"/>
    </source>
</evidence>
<keyword evidence="5 7" id="KW-0663">Pyridoxal phosphate</keyword>
<dbReference type="Proteomes" id="UP001321582">
    <property type="component" value="Chromosome"/>
</dbReference>
<evidence type="ECO:0000256" key="6">
    <source>
        <dbReference type="ARBA" id="ARBA00023277"/>
    </source>
</evidence>
<keyword evidence="10" id="KW-1185">Reference proteome</keyword>
<dbReference type="PANTHER" id="PTHR11468">
    <property type="entry name" value="GLYCOGEN PHOSPHORYLASE"/>
    <property type="match status" value="1"/>
</dbReference>
<evidence type="ECO:0000313" key="9">
    <source>
        <dbReference type="EMBL" id="BDU50738.1"/>
    </source>
</evidence>
<evidence type="ECO:0000256" key="5">
    <source>
        <dbReference type="ARBA" id="ARBA00022898"/>
    </source>
</evidence>
<evidence type="ECO:0000256" key="3">
    <source>
        <dbReference type="ARBA" id="ARBA00022676"/>
    </source>
</evidence>
<dbReference type="InterPro" id="IPR000811">
    <property type="entry name" value="Glyco_trans_35"/>
</dbReference>
<keyword evidence="3 8" id="KW-0328">Glycosyltransferase</keyword>
<dbReference type="GO" id="GO:0005980">
    <property type="term" value="P:glycogen catabolic process"/>
    <property type="evidence" value="ECO:0007669"/>
    <property type="project" value="TreeGrafter"/>
</dbReference>
<protein>
    <recommendedName>
        <fullName evidence="8">Alpha-1,4 glucan phosphorylase</fullName>
        <ecNumber evidence="8">2.4.1.1</ecNumber>
    </recommendedName>
</protein>
<dbReference type="NCBIfam" id="TIGR02093">
    <property type="entry name" value="P_ylase"/>
    <property type="match status" value="1"/>
</dbReference>
<evidence type="ECO:0000256" key="7">
    <source>
        <dbReference type="PIRSR" id="PIRSR000460-1"/>
    </source>
</evidence>
<dbReference type="RefSeq" id="WP_307903595.1">
    <property type="nucleotide sequence ID" value="NZ_AP027059.1"/>
</dbReference>
<comment type="catalytic activity">
    <reaction evidence="8">
        <text>[(1-&gt;4)-alpha-D-glucosyl](n) + phosphate = [(1-&gt;4)-alpha-D-glucosyl](n-1) + alpha-D-glucose 1-phosphate</text>
        <dbReference type="Rhea" id="RHEA:41732"/>
        <dbReference type="Rhea" id="RHEA-COMP:9584"/>
        <dbReference type="Rhea" id="RHEA-COMP:9586"/>
        <dbReference type="ChEBI" id="CHEBI:15444"/>
        <dbReference type="ChEBI" id="CHEBI:43474"/>
        <dbReference type="ChEBI" id="CHEBI:58601"/>
        <dbReference type="EC" id="2.4.1.1"/>
    </reaction>
</comment>
<dbReference type="EC" id="2.4.1.1" evidence="8"/>
<dbReference type="GO" id="GO:0005737">
    <property type="term" value="C:cytoplasm"/>
    <property type="evidence" value="ECO:0007669"/>
    <property type="project" value="TreeGrafter"/>
</dbReference>
<keyword evidence="6 8" id="KW-0119">Carbohydrate metabolism</keyword>
<dbReference type="EMBL" id="AP027059">
    <property type="protein sequence ID" value="BDU50738.1"/>
    <property type="molecule type" value="Genomic_DNA"/>
</dbReference>
<dbReference type="PANTHER" id="PTHR11468:SF3">
    <property type="entry name" value="GLYCOGEN PHOSPHORYLASE, LIVER FORM"/>
    <property type="match status" value="1"/>
</dbReference>
<dbReference type="GO" id="GO:0030170">
    <property type="term" value="F:pyridoxal phosphate binding"/>
    <property type="evidence" value="ECO:0007669"/>
    <property type="project" value="InterPro"/>
</dbReference>
<evidence type="ECO:0000256" key="2">
    <source>
        <dbReference type="ARBA" id="ARBA00006047"/>
    </source>
</evidence>
<organism evidence="9 10">
    <name type="scientific">Haliovirga abyssi</name>
    <dbReference type="NCBI Taxonomy" id="2996794"/>
    <lineage>
        <taxon>Bacteria</taxon>
        <taxon>Fusobacteriati</taxon>
        <taxon>Fusobacteriota</taxon>
        <taxon>Fusobacteriia</taxon>
        <taxon>Fusobacteriales</taxon>
        <taxon>Haliovirgaceae</taxon>
        <taxon>Haliovirga</taxon>
    </lineage>
</organism>
<dbReference type="KEGG" id="haby:HLVA_13070"/>
<sequence length="816" mass="93758">MNINRGEFKENIKLKLKEQFGKTISCATKQEIFDAVSRAAMDYVLDNWLDTKKTYAEEEVKQAYYLSAEFLMGRALSNNLVNMLIEEDVAEVLNELGFNYNEVEDTEPDAGLGNGGLGRLAACFLDSLASLKLPGHGYGIRYRYGMFEQKIIDGYQVEFPDNWLKNGDPWSVKRKDESIEIKFGGKVTLVREENGRERFKRVDAEVITAVPYDMPIVGYNNKTVNTLRLWEAEAEDGFDLQLFNDQEYIKAMSKESITEDISRVLYPNDSGPSGKALRLKQQYFFVSASVQDIVRNYKKKYGNDFSKFAEKVAMQLNDTHPVVAIPELMRIFLDWEGLNWDTAWDITTKACAYTNHTILAEALEKWPIDLFSGLLPRIYQIVEEINRRFLAELNEKYPGDWARTHRMGIIADGMVKMAWLAIVGSHSVNGVAALHTEILKNQELKDWYELYPEKFNNKTNGVTQRRWLLKSNKELAKLLNEKIGTDWAINLSELKKFEKFIDDEEVVNRFMKIKYENKVKLAEYIKEHNNIDVDPNSIFDVQVKRLHEYKRQLLDVLNIMALYNRLKENPDLDIYPRTFIFGAKAASGYRRAKLVIKLINSIANKINNDQSIKGKIKVVFIENYRVSVAEKIFPASDVSEQISTAGKEASGTGNMKFMINGALTIGTLDGANVEIVEEAGEENAFIFGLKADEVLELNKTNSYNPWDEYNRNLELKKVIDQLVDGTYSPDNREIFRELYDSLMYGVEGNRPDQYYVLRDFASYAEAQRKIGATYRDKIDWAKKAMINVANGGKFSSDRTIQQYADEIWEIKATEVK</sequence>
<dbReference type="InterPro" id="IPR011833">
    <property type="entry name" value="Glycg_phsphrylas"/>
</dbReference>
<accession>A0AAU9DEW6</accession>
<evidence type="ECO:0000256" key="8">
    <source>
        <dbReference type="RuleBase" id="RU000587"/>
    </source>
</evidence>
<evidence type="ECO:0000256" key="1">
    <source>
        <dbReference type="ARBA" id="ARBA00001933"/>
    </source>
</evidence>
<gene>
    <name evidence="9" type="primary">glgP</name>
    <name evidence="9" type="ORF">HLVA_13070</name>
</gene>
<evidence type="ECO:0000313" key="10">
    <source>
        <dbReference type="Proteomes" id="UP001321582"/>
    </source>
</evidence>
<proteinExistence type="inferred from homology"/>
<name>A0AAU9DEW6_9FUSO</name>
<keyword evidence="4 8" id="KW-0808">Transferase</keyword>
<comment type="similarity">
    <text evidence="2 8">Belongs to the glycogen phosphorylase family.</text>
</comment>
<dbReference type="AlphaFoldDB" id="A0AAU9DEW6"/>
<comment type="cofactor">
    <cofactor evidence="1 8">
        <name>pyridoxal 5'-phosphate</name>
        <dbReference type="ChEBI" id="CHEBI:597326"/>
    </cofactor>
</comment>
<dbReference type="PIRSF" id="PIRSF000460">
    <property type="entry name" value="Pprylas_GlgP"/>
    <property type="match status" value="1"/>
</dbReference>
<reference evidence="9 10" key="1">
    <citation type="submission" date="2022-11" db="EMBL/GenBank/DDBJ databases">
        <title>Haliovirga abyssi gen. nov., sp. nov., a mesophilic fermentative bacterium isolated from the Iheya North hydrothermal field and the proposal of Haliovirgaceae fam. nov.</title>
        <authorList>
            <person name="Miyazaki U."/>
            <person name="Tame A."/>
            <person name="Miyazaki J."/>
            <person name="Takai K."/>
            <person name="Sawayama S."/>
            <person name="Kitajima M."/>
            <person name="Okamoto A."/>
            <person name="Nakagawa S."/>
        </authorList>
    </citation>
    <scope>NUCLEOTIDE SEQUENCE [LARGE SCALE GENOMIC DNA]</scope>
    <source>
        <strain evidence="9 10">IC12</strain>
    </source>
</reference>
<dbReference type="FunFam" id="3.40.50.2000:FF:000149">
    <property type="entry name" value="Glycogen phosphorylase, muscle form"/>
    <property type="match status" value="1"/>
</dbReference>
<dbReference type="Gene3D" id="3.40.50.2000">
    <property type="entry name" value="Glycogen Phosphorylase B"/>
    <property type="match status" value="2"/>
</dbReference>
<dbReference type="GO" id="GO:0008184">
    <property type="term" value="F:glycogen phosphorylase activity"/>
    <property type="evidence" value="ECO:0007669"/>
    <property type="project" value="InterPro"/>
</dbReference>
<dbReference type="CDD" id="cd04300">
    <property type="entry name" value="GT35_Glycogen_Phosphorylase"/>
    <property type="match status" value="1"/>
</dbReference>
<dbReference type="SUPFAM" id="SSF53756">
    <property type="entry name" value="UDP-Glycosyltransferase/glycogen phosphorylase"/>
    <property type="match status" value="1"/>
</dbReference>
<comment type="function">
    <text evidence="8">Allosteric enzyme that catalyzes the rate-limiting step in glycogen catabolism, the phosphorolytic cleavage of glycogen to produce glucose-1-phosphate, and plays a central role in maintaining cellular and organismal glucose homeostasis.</text>
</comment>
<feature type="modified residue" description="N6-(pyridoxal phosphate)lysine" evidence="7">
    <location>
        <position position="656"/>
    </location>
</feature>
<dbReference type="Pfam" id="PF00343">
    <property type="entry name" value="Phosphorylase"/>
    <property type="match status" value="1"/>
</dbReference>